<evidence type="ECO:0000313" key="2">
    <source>
        <dbReference type="EMBL" id="GAA4773148.1"/>
    </source>
</evidence>
<reference evidence="3" key="1">
    <citation type="journal article" date="2019" name="Int. J. Syst. Evol. Microbiol.">
        <title>The Global Catalogue of Microorganisms (GCM) 10K type strain sequencing project: providing services to taxonomists for standard genome sequencing and annotation.</title>
        <authorList>
            <consortium name="The Broad Institute Genomics Platform"/>
            <consortium name="The Broad Institute Genome Sequencing Center for Infectious Disease"/>
            <person name="Wu L."/>
            <person name="Ma J."/>
        </authorList>
    </citation>
    <scope>NUCLEOTIDE SEQUENCE [LARGE SCALE GENOMIC DNA]</scope>
    <source>
        <strain evidence="3">JCM 18324</strain>
    </source>
</reference>
<dbReference type="RefSeq" id="WP_345612416.1">
    <property type="nucleotide sequence ID" value="NZ_BAABJV010000003.1"/>
</dbReference>
<dbReference type="Proteomes" id="UP001501147">
    <property type="component" value="Unassembled WGS sequence"/>
</dbReference>
<accession>A0ABP9A380</accession>
<feature type="transmembrane region" description="Helical" evidence="1">
    <location>
        <begin position="37"/>
        <end position="58"/>
    </location>
</feature>
<keyword evidence="1" id="KW-0812">Transmembrane</keyword>
<keyword evidence="1" id="KW-0472">Membrane</keyword>
<feature type="transmembrane region" description="Helical" evidence="1">
    <location>
        <begin position="12"/>
        <end position="31"/>
    </location>
</feature>
<organism evidence="2 3">
    <name type="scientific">Streptomyces sanyensis</name>
    <dbReference type="NCBI Taxonomy" id="568869"/>
    <lineage>
        <taxon>Bacteria</taxon>
        <taxon>Bacillati</taxon>
        <taxon>Actinomycetota</taxon>
        <taxon>Actinomycetes</taxon>
        <taxon>Kitasatosporales</taxon>
        <taxon>Streptomycetaceae</taxon>
        <taxon>Streptomyces</taxon>
    </lineage>
</organism>
<keyword evidence="1" id="KW-1133">Transmembrane helix</keyword>
<gene>
    <name evidence="2" type="ORF">GCM10023329_21150</name>
</gene>
<protein>
    <recommendedName>
        <fullName evidence="4">Integral membrane protein</fullName>
    </recommendedName>
</protein>
<comment type="caution">
    <text evidence="2">The sequence shown here is derived from an EMBL/GenBank/DDBJ whole genome shotgun (WGS) entry which is preliminary data.</text>
</comment>
<sequence length="176" mass="18664">MPTSYKVHMGVSLSLSGLAAIAVALTLLPGTPVVPEAAAFTLFGLMFPVLGSAVLRCRRAGVRTQGQEFLDLLWHTPRWLKLAAGGLALGVVLCLALGADPAGGQPERTAEGYYLNDRGVREPVSRDTYESAVKAVVREFDAGAACVFALSAVLVAAAFRAEEEALARWREARHDA</sequence>
<dbReference type="EMBL" id="BAABJV010000003">
    <property type="protein sequence ID" value="GAA4773148.1"/>
    <property type="molecule type" value="Genomic_DNA"/>
</dbReference>
<evidence type="ECO:0000256" key="1">
    <source>
        <dbReference type="SAM" id="Phobius"/>
    </source>
</evidence>
<proteinExistence type="predicted"/>
<evidence type="ECO:0008006" key="4">
    <source>
        <dbReference type="Google" id="ProtNLM"/>
    </source>
</evidence>
<keyword evidence="3" id="KW-1185">Reference proteome</keyword>
<evidence type="ECO:0000313" key="3">
    <source>
        <dbReference type="Proteomes" id="UP001501147"/>
    </source>
</evidence>
<name>A0ABP9A380_9ACTN</name>